<evidence type="ECO:0000313" key="4">
    <source>
        <dbReference type="EMBL" id="CAG8803458.1"/>
    </source>
</evidence>
<keyword evidence="5" id="KW-1185">Reference proteome</keyword>
<feature type="domain" description="DUF6570" evidence="3">
    <location>
        <begin position="124"/>
        <end position="222"/>
    </location>
</feature>
<organism evidence="4 5">
    <name type="scientific">Cetraspora pellucida</name>
    <dbReference type="NCBI Taxonomy" id="1433469"/>
    <lineage>
        <taxon>Eukaryota</taxon>
        <taxon>Fungi</taxon>
        <taxon>Fungi incertae sedis</taxon>
        <taxon>Mucoromycota</taxon>
        <taxon>Glomeromycotina</taxon>
        <taxon>Glomeromycetes</taxon>
        <taxon>Diversisporales</taxon>
        <taxon>Gigasporaceae</taxon>
        <taxon>Cetraspora</taxon>
    </lineage>
</organism>
<protein>
    <submittedName>
        <fullName evidence="4">10099_t:CDS:1</fullName>
    </submittedName>
</protein>
<evidence type="ECO:0000259" key="3">
    <source>
        <dbReference type="Pfam" id="PF20209"/>
    </source>
</evidence>
<evidence type="ECO:0000256" key="1">
    <source>
        <dbReference type="SAM" id="MobiDB-lite"/>
    </source>
</evidence>
<gene>
    <name evidence="4" type="ORF">CPELLU_LOCUS17903</name>
</gene>
<sequence>MNIQQVLPYRDTLRKRISRENETPNQNEKHHADDRENKRKERGKETVKKRETRLKRDFSNQNINIPHVEPLSVLAKSDQNLLQNFYAEINKLTNILCLVCNECFSSIELIKEECCHRCYYDKNVIKKFSKENNMDLGNVPEELQGLTEIEEMLIAQIFPVVSVYRLRGGQYAYRGNVINFPQDVSEFTTRLPRHPSSLDILVVRHQSANSSAFRDFNICRVKLPQLEDVEDEYFDNNDNEDEDIITSNFVSAPLPSSNEESAIADTLGRMQASNLPIMWLNIDRNPINEFQTPGYIARAFPTLYPTGDGDLRSEHVREIKPAGYFLHLLKYKDGRFAQHAWWRYFVLNSQMRWRALQEGKVYVKQSLNREQLNVKDVQEMVDNDNCIADKIVRFGEGLHGTRQFWNKRQSELMDMIRQLGSQGMVFFTFSTADLHWPELHELMPHGENLVTELDTSKQRRQDLIDNPHIAAWFEWQHCGSTHVHGIGKIQDVPIIEWERMKENEETMSNVVQYLDLLVTMINPGLDAPVPNHHLCQKCPDEMYDDLQDYIELVNKLQRYTHCSPSYCLRVNSTGQQNCRYASKSELQSAAFSDILNRILNNSRTGDSSLGMFQKLLLHTIAERDISTQETCHLLLSIPLYHSSHRFVTLNLNKEAP</sequence>
<dbReference type="InterPro" id="IPR025476">
    <property type="entry name" value="Helitron_helicase-like"/>
</dbReference>
<comment type="caution">
    <text evidence="4">The sequence shown here is derived from an EMBL/GenBank/DDBJ whole genome shotgun (WGS) entry which is preliminary data.</text>
</comment>
<dbReference type="OrthoDB" id="3257061at2759"/>
<reference evidence="4" key="1">
    <citation type="submission" date="2021-06" db="EMBL/GenBank/DDBJ databases">
        <authorList>
            <person name="Kallberg Y."/>
            <person name="Tangrot J."/>
            <person name="Rosling A."/>
        </authorList>
    </citation>
    <scope>NUCLEOTIDE SEQUENCE</scope>
    <source>
        <strain evidence="4">FL966</strain>
    </source>
</reference>
<feature type="region of interest" description="Disordered" evidence="1">
    <location>
        <begin position="14"/>
        <end position="49"/>
    </location>
</feature>
<accession>A0A9N9P4Q1</accession>
<dbReference type="Pfam" id="PF14214">
    <property type="entry name" value="Helitron_like_N"/>
    <property type="match status" value="1"/>
</dbReference>
<dbReference type="InterPro" id="IPR046700">
    <property type="entry name" value="DUF6570"/>
</dbReference>
<dbReference type="EMBL" id="CAJVQA010032670">
    <property type="protein sequence ID" value="CAG8803458.1"/>
    <property type="molecule type" value="Genomic_DNA"/>
</dbReference>
<dbReference type="Pfam" id="PF20209">
    <property type="entry name" value="DUF6570"/>
    <property type="match status" value="1"/>
</dbReference>
<name>A0A9N9P4Q1_9GLOM</name>
<feature type="domain" description="Helitron helicase-like" evidence="2">
    <location>
        <begin position="324"/>
        <end position="473"/>
    </location>
</feature>
<proteinExistence type="predicted"/>
<evidence type="ECO:0000259" key="2">
    <source>
        <dbReference type="Pfam" id="PF14214"/>
    </source>
</evidence>
<evidence type="ECO:0000313" key="5">
    <source>
        <dbReference type="Proteomes" id="UP000789759"/>
    </source>
</evidence>
<dbReference type="Proteomes" id="UP000789759">
    <property type="component" value="Unassembled WGS sequence"/>
</dbReference>
<dbReference type="AlphaFoldDB" id="A0A9N9P4Q1"/>